<evidence type="ECO:0000313" key="1">
    <source>
        <dbReference type="EMBL" id="EIJ38081.1"/>
    </source>
</evidence>
<accession>I3C388</accession>
<proteinExistence type="predicted"/>
<protein>
    <submittedName>
        <fullName evidence="1">Uncharacterized protein</fullName>
    </submittedName>
</protein>
<dbReference type="EMBL" id="JH651379">
    <property type="protein sequence ID" value="EIJ38081.1"/>
    <property type="molecule type" value="Genomic_DNA"/>
</dbReference>
<keyword evidence="2" id="KW-1185">Reference proteome</keyword>
<sequence>MHSNISTLTSKYFSNVPELSLRYFIYEILKVKLKSVENKKGGN</sequence>
<name>I3C388_9FLAO</name>
<gene>
    <name evidence="1" type="ORF">JoomaDRAFT_1060</name>
</gene>
<dbReference type="HOGENOM" id="CLU_3234736_0_0_10"/>
<dbReference type="Proteomes" id="UP000004690">
    <property type="component" value="Unassembled WGS sequence"/>
</dbReference>
<organism evidence="1 2">
    <name type="scientific">Galbibacter orientalis DSM 19592</name>
    <dbReference type="NCBI Taxonomy" id="926559"/>
    <lineage>
        <taxon>Bacteria</taxon>
        <taxon>Pseudomonadati</taxon>
        <taxon>Bacteroidota</taxon>
        <taxon>Flavobacteriia</taxon>
        <taxon>Flavobacteriales</taxon>
        <taxon>Flavobacteriaceae</taxon>
        <taxon>Galbibacter</taxon>
    </lineage>
</organism>
<evidence type="ECO:0000313" key="2">
    <source>
        <dbReference type="Proteomes" id="UP000004690"/>
    </source>
</evidence>
<dbReference type="AlphaFoldDB" id="I3C388"/>
<reference evidence="1 2" key="1">
    <citation type="submission" date="2012-02" db="EMBL/GenBank/DDBJ databases">
        <title>Improved High-Quality Draft genome of Joostella marina DSM 19592.</title>
        <authorList>
            <consortium name="US DOE Joint Genome Institute (JGI-PGF)"/>
            <person name="Lucas S."/>
            <person name="Copeland A."/>
            <person name="Lapidus A."/>
            <person name="Bruce D."/>
            <person name="Goodwin L."/>
            <person name="Pitluck S."/>
            <person name="Peters L."/>
            <person name="Chertkov O."/>
            <person name="Ovchinnikova G."/>
            <person name="Kyrpides N."/>
            <person name="Mavromatis K."/>
            <person name="Detter J.C."/>
            <person name="Han C."/>
            <person name="Land M."/>
            <person name="Hauser L."/>
            <person name="Markowitz V."/>
            <person name="Cheng J.-F."/>
            <person name="Hugenholtz P."/>
            <person name="Woyke T."/>
            <person name="Wu D."/>
            <person name="Tindall B."/>
            <person name="Brambilla E."/>
            <person name="Klenk H.-P."/>
            <person name="Eisen J.A."/>
        </authorList>
    </citation>
    <scope>NUCLEOTIDE SEQUENCE [LARGE SCALE GENOMIC DNA]</scope>
    <source>
        <strain evidence="1 2">DSM 19592</strain>
    </source>
</reference>